<keyword evidence="10" id="KW-1185">Reference proteome</keyword>
<evidence type="ECO:0000256" key="4">
    <source>
        <dbReference type="ARBA" id="ARBA00022842"/>
    </source>
</evidence>
<keyword evidence="3 9" id="KW-0378">Hydrolase</keyword>
<dbReference type="InterPro" id="IPR006354">
    <property type="entry name" value="HAD-SF_hydro_IIA_hyp1"/>
</dbReference>
<feature type="binding site" evidence="7">
    <location>
        <position position="186"/>
    </location>
    <ligand>
        <name>substrate</name>
    </ligand>
</feature>
<dbReference type="PANTHER" id="PTHR19288:SF95">
    <property type="entry name" value="D-GLYCEROL 3-PHOSPHATE PHOSPHATASE"/>
    <property type="match status" value="1"/>
</dbReference>
<feature type="active site" description="Nucleophile" evidence="6">
    <location>
        <position position="14"/>
    </location>
</feature>
<dbReference type="NCBIfam" id="TIGR01460">
    <property type="entry name" value="HAD-SF-IIA"/>
    <property type="match status" value="1"/>
</dbReference>
<gene>
    <name evidence="9" type="ORF">D3P09_22495</name>
</gene>
<evidence type="ECO:0000313" key="10">
    <source>
        <dbReference type="Proteomes" id="UP000267798"/>
    </source>
</evidence>
<dbReference type="SFLD" id="SFLDS00003">
    <property type="entry name" value="Haloacid_Dehalogenase"/>
    <property type="match status" value="1"/>
</dbReference>
<dbReference type="Pfam" id="PF13344">
    <property type="entry name" value="Hydrolase_6"/>
    <property type="match status" value="1"/>
</dbReference>
<protein>
    <recommendedName>
        <fullName evidence="5">Acid sugar phosphatase</fullName>
        <ecNumber evidence="5">3.1.3.-</ecNumber>
    </recommendedName>
</protein>
<organism evidence="9 10">
    <name type="scientific">Paenibacillus pinisoli</name>
    <dbReference type="NCBI Taxonomy" id="1276110"/>
    <lineage>
        <taxon>Bacteria</taxon>
        <taxon>Bacillati</taxon>
        <taxon>Bacillota</taxon>
        <taxon>Bacilli</taxon>
        <taxon>Bacillales</taxon>
        <taxon>Paenibacillaceae</taxon>
        <taxon>Paenibacillus</taxon>
    </lineage>
</organism>
<reference evidence="9 10" key="1">
    <citation type="submission" date="2018-09" db="EMBL/GenBank/DDBJ databases">
        <title>Paenibacillus aracenensis nov. sp. isolated from a cave in southern Spain.</title>
        <authorList>
            <person name="Jurado V."/>
            <person name="Gutierrez-Patricio S."/>
            <person name="Gonzalez-Pimentel J.L."/>
            <person name="Miller A.Z."/>
            <person name="Laiz L."/>
            <person name="Saiz-Jimenez C."/>
        </authorList>
    </citation>
    <scope>NUCLEOTIDE SEQUENCE [LARGE SCALE GENOMIC DNA]</scope>
    <source>
        <strain evidence="9 10">JCM 19203</strain>
    </source>
</reference>
<name>A0A3A6PHR6_9BACL</name>
<dbReference type="Gene3D" id="3.40.50.1000">
    <property type="entry name" value="HAD superfamily/HAD-like"/>
    <property type="match status" value="2"/>
</dbReference>
<dbReference type="GO" id="GO:0016791">
    <property type="term" value="F:phosphatase activity"/>
    <property type="evidence" value="ECO:0007669"/>
    <property type="project" value="TreeGrafter"/>
</dbReference>
<sequence>MKETTNRLRGLLIDLDGTLYHGSQRIDGADRLIHFINDNHLPYQYVTNNSSATPEEVARRLTAMGIPADATDVCTSAQAAASYIAEQSAGASVFVIGESGLREALQEAGCRMTEDEQPDYVVQGIDRSMSYERMAKAVGYIRAGAAFVMTNPDLLLPTADGLMPGAGSIGAMLQAASGVKPVVIGKPSSILMNYSLKRLGATPENTWVVGDNMATDIAAGIAAGCASVLVLTGLTNADNYEHYATAAGCKPDRICKTLDDLRMEISSNLSANSMCREDKA</sequence>
<accession>A0A3A6PHR6</accession>
<dbReference type="Pfam" id="PF13242">
    <property type="entry name" value="Hydrolase_like"/>
    <property type="match status" value="1"/>
</dbReference>
<dbReference type="EMBL" id="QXQB01000005">
    <property type="protein sequence ID" value="RJX37739.1"/>
    <property type="molecule type" value="Genomic_DNA"/>
</dbReference>
<feature type="binding site" evidence="8">
    <location>
        <position position="14"/>
    </location>
    <ligand>
        <name>Mg(2+)</name>
        <dbReference type="ChEBI" id="CHEBI:18420"/>
    </ligand>
</feature>
<feature type="binding site" evidence="8">
    <location>
        <position position="211"/>
    </location>
    <ligand>
        <name>Mg(2+)</name>
        <dbReference type="ChEBI" id="CHEBI:18420"/>
    </ligand>
</feature>
<dbReference type="InterPro" id="IPR006357">
    <property type="entry name" value="HAD-SF_hydro_IIA"/>
</dbReference>
<dbReference type="RefSeq" id="WP_120113663.1">
    <property type="nucleotide sequence ID" value="NZ_QXQB01000005.1"/>
</dbReference>
<dbReference type="AlphaFoldDB" id="A0A3A6PHR6"/>
<dbReference type="EC" id="3.1.3.-" evidence="5"/>
<evidence type="ECO:0000256" key="2">
    <source>
        <dbReference type="ARBA" id="ARBA00022723"/>
    </source>
</evidence>
<dbReference type="SUPFAM" id="SSF56784">
    <property type="entry name" value="HAD-like"/>
    <property type="match status" value="1"/>
</dbReference>
<dbReference type="InterPro" id="IPR036412">
    <property type="entry name" value="HAD-like_sf"/>
</dbReference>
<comment type="cofactor">
    <cofactor evidence="8">
        <name>Mg(2+)</name>
        <dbReference type="ChEBI" id="CHEBI:18420"/>
    </cofactor>
    <text evidence="8">Divalent metal ions. Mg(2+) is the most effective.</text>
</comment>
<dbReference type="InterPro" id="IPR023214">
    <property type="entry name" value="HAD_sf"/>
</dbReference>
<dbReference type="PIRSF" id="PIRSF000915">
    <property type="entry name" value="PGP-type_phosphatase"/>
    <property type="match status" value="1"/>
</dbReference>
<dbReference type="GO" id="GO:0005737">
    <property type="term" value="C:cytoplasm"/>
    <property type="evidence" value="ECO:0007669"/>
    <property type="project" value="TreeGrafter"/>
</dbReference>
<keyword evidence="4 5" id="KW-0460">Magnesium</keyword>
<evidence type="ECO:0000256" key="1">
    <source>
        <dbReference type="ARBA" id="ARBA00006696"/>
    </source>
</evidence>
<proteinExistence type="inferred from homology"/>
<dbReference type="GO" id="GO:0046872">
    <property type="term" value="F:metal ion binding"/>
    <property type="evidence" value="ECO:0007669"/>
    <property type="project" value="UniProtKB-KW"/>
</dbReference>
<evidence type="ECO:0000256" key="3">
    <source>
        <dbReference type="ARBA" id="ARBA00022801"/>
    </source>
</evidence>
<comment type="caution">
    <text evidence="9">The sequence shown here is derived from an EMBL/GenBank/DDBJ whole genome shotgun (WGS) entry which is preliminary data.</text>
</comment>
<dbReference type="SFLD" id="SFLDG01139">
    <property type="entry name" value="C2.A:_Pyridoxal_Phosphate_Phos"/>
    <property type="match status" value="1"/>
</dbReference>
<dbReference type="FunFam" id="3.40.50.1000:FF:000053">
    <property type="entry name" value="TIGR01457 family HAD hydrolase"/>
    <property type="match status" value="1"/>
</dbReference>
<evidence type="ECO:0000313" key="9">
    <source>
        <dbReference type="EMBL" id="RJX37739.1"/>
    </source>
</evidence>
<dbReference type="PANTHER" id="PTHR19288">
    <property type="entry name" value="4-NITROPHENYLPHOSPHATASE-RELATED"/>
    <property type="match status" value="1"/>
</dbReference>
<dbReference type="OrthoDB" id="9810449at2"/>
<dbReference type="NCBIfam" id="TIGR01457">
    <property type="entry name" value="HAD-SF-IIA-hyp2"/>
    <property type="match status" value="1"/>
</dbReference>
<evidence type="ECO:0000256" key="8">
    <source>
        <dbReference type="PIRSR" id="PIRSR000915-3"/>
    </source>
</evidence>
<feature type="active site" description="Proton donor" evidence="6">
    <location>
        <position position="16"/>
    </location>
</feature>
<feature type="binding site" evidence="8">
    <location>
        <position position="16"/>
    </location>
    <ligand>
        <name>Mg(2+)</name>
        <dbReference type="ChEBI" id="CHEBI:18420"/>
    </ligand>
</feature>
<comment type="similarity">
    <text evidence="1 5">Belongs to the HAD-like hydrolase superfamily. NagD family.</text>
</comment>
<dbReference type="CDD" id="cd07530">
    <property type="entry name" value="HAD_Pase_UmpH-like"/>
    <property type="match status" value="1"/>
</dbReference>
<dbReference type="Proteomes" id="UP000267798">
    <property type="component" value="Unassembled WGS sequence"/>
</dbReference>
<keyword evidence="2 5" id="KW-0479">Metal-binding</keyword>
<evidence type="ECO:0000256" key="7">
    <source>
        <dbReference type="PIRSR" id="PIRSR000915-2"/>
    </source>
</evidence>
<evidence type="ECO:0000256" key="5">
    <source>
        <dbReference type="PIRNR" id="PIRNR000915"/>
    </source>
</evidence>
<evidence type="ECO:0000256" key="6">
    <source>
        <dbReference type="PIRSR" id="PIRSR000915-1"/>
    </source>
</evidence>
<comment type="function">
    <text evidence="5">Catalyzes the dephosphorylation of 2-6 carbon acid sugars in vitro.</text>
</comment>